<evidence type="ECO:0000256" key="1">
    <source>
        <dbReference type="ARBA" id="ARBA00004651"/>
    </source>
</evidence>
<dbReference type="GO" id="GO:0015293">
    <property type="term" value="F:symporter activity"/>
    <property type="evidence" value="ECO:0007669"/>
    <property type="project" value="TreeGrafter"/>
</dbReference>
<evidence type="ECO:0000259" key="11">
    <source>
        <dbReference type="Pfam" id="PF07670"/>
    </source>
</evidence>
<dbReference type="InterPro" id="IPR011657">
    <property type="entry name" value="CNT_C_dom"/>
</dbReference>
<feature type="domain" description="Concentrative nucleoside transporter N-terminal" evidence="9">
    <location>
        <begin position="185"/>
        <end position="257"/>
    </location>
</feature>
<accession>A0A8H7SMF6</accession>
<comment type="subcellular location">
    <subcellularLocation>
        <location evidence="1">Cell membrane</location>
        <topology evidence="1">Multi-pass membrane protein</topology>
    </subcellularLocation>
</comment>
<comment type="caution">
    <text evidence="13">The sequence shown here is derived from an EMBL/GenBank/DDBJ whole genome shotgun (WGS) entry which is preliminary data.</text>
</comment>
<proteinExistence type="inferred from homology"/>
<dbReference type="InterPro" id="IPR011642">
    <property type="entry name" value="Gate_dom"/>
</dbReference>
<evidence type="ECO:0000256" key="8">
    <source>
        <dbReference type="SAM" id="Phobius"/>
    </source>
</evidence>
<dbReference type="Pfam" id="PF01773">
    <property type="entry name" value="Nucleos_tra2_N"/>
    <property type="match status" value="1"/>
</dbReference>
<comment type="similarity">
    <text evidence="2">Belongs to the concentrative nucleoside transporter (CNT) (TC 2.A.41) family.</text>
</comment>
<dbReference type="Pfam" id="PF13532">
    <property type="entry name" value="2OG-FeII_Oxy_2"/>
    <property type="match status" value="1"/>
</dbReference>
<dbReference type="PANTHER" id="PTHR10590:SF4">
    <property type="entry name" value="SOLUTE CARRIER FAMILY 28 MEMBER 3"/>
    <property type="match status" value="1"/>
</dbReference>
<organism evidence="13 14">
    <name type="scientific">Thamnidium elegans</name>
    <dbReference type="NCBI Taxonomy" id="101142"/>
    <lineage>
        <taxon>Eukaryota</taxon>
        <taxon>Fungi</taxon>
        <taxon>Fungi incertae sedis</taxon>
        <taxon>Mucoromycota</taxon>
        <taxon>Mucoromycotina</taxon>
        <taxon>Mucoromycetes</taxon>
        <taxon>Mucorales</taxon>
        <taxon>Mucorineae</taxon>
        <taxon>Mucoraceae</taxon>
        <taxon>Thamnidium</taxon>
    </lineage>
</organism>
<feature type="compositionally biased region" description="Basic and acidic residues" evidence="7">
    <location>
        <begin position="16"/>
        <end position="27"/>
    </location>
</feature>
<feature type="region of interest" description="Disordered" evidence="7">
    <location>
        <begin position="1"/>
        <end position="34"/>
    </location>
</feature>
<feature type="transmembrane region" description="Helical" evidence="8">
    <location>
        <begin position="299"/>
        <end position="321"/>
    </location>
</feature>
<feature type="transmembrane region" description="Helical" evidence="8">
    <location>
        <begin position="73"/>
        <end position="91"/>
    </location>
</feature>
<dbReference type="SUPFAM" id="SSF51197">
    <property type="entry name" value="Clavaminate synthase-like"/>
    <property type="match status" value="1"/>
</dbReference>
<dbReference type="PANTHER" id="PTHR10590">
    <property type="entry name" value="SODIUM/NUCLEOSIDE COTRANSPORTER"/>
    <property type="match status" value="1"/>
</dbReference>
<evidence type="ECO:0000256" key="6">
    <source>
        <dbReference type="ARBA" id="ARBA00023136"/>
    </source>
</evidence>
<reference evidence="13" key="1">
    <citation type="submission" date="2021-01" db="EMBL/GenBank/DDBJ databases">
        <title>Metabolic potential, ecology and presence of endohyphal bacteria is reflected in genomic diversity of Mucoromycotina.</title>
        <authorList>
            <person name="Muszewska A."/>
            <person name="Okrasinska A."/>
            <person name="Steczkiewicz K."/>
            <person name="Drgas O."/>
            <person name="Orlowska M."/>
            <person name="Perlinska-Lenart U."/>
            <person name="Aleksandrzak-Piekarczyk T."/>
            <person name="Szatraj K."/>
            <person name="Zielenkiewicz U."/>
            <person name="Pilsyk S."/>
            <person name="Malc E."/>
            <person name="Mieczkowski P."/>
            <person name="Kruszewska J.S."/>
            <person name="Biernat P."/>
            <person name="Pawlowska J."/>
        </authorList>
    </citation>
    <scope>NUCLEOTIDE SEQUENCE</scope>
    <source>
        <strain evidence="13">WA0000018081</strain>
    </source>
</reference>
<dbReference type="Proteomes" id="UP000613177">
    <property type="component" value="Unassembled WGS sequence"/>
</dbReference>
<evidence type="ECO:0000256" key="7">
    <source>
        <dbReference type="SAM" id="MobiDB-lite"/>
    </source>
</evidence>
<feature type="transmembrane region" description="Helical" evidence="8">
    <location>
        <begin position="152"/>
        <end position="169"/>
    </location>
</feature>
<feature type="compositionally biased region" description="Polar residues" evidence="7">
    <location>
        <begin position="1"/>
        <end position="15"/>
    </location>
</feature>
<dbReference type="AlphaFoldDB" id="A0A8H7SMF6"/>
<feature type="transmembrane region" description="Helical" evidence="8">
    <location>
        <begin position="523"/>
        <end position="546"/>
    </location>
</feature>
<dbReference type="InterPro" id="IPR027450">
    <property type="entry name" value="AlkB-like"/>
</dbReference>
<feature type="transmembrane region" description="Helical" evidence="8">
    <location>
        <begin position="424"/>
        <end position="450"/>
    </location>
</feature>
<protein>
    <recommendedName>
        <fullName evidence="15">Fe2OG dioxygenase domain-containing protein</fullName>
    </recommendedName>
</protein>
<dbReference type="InterPro" id="IPR037151">
    <property type="entry name" value="AlkB-like_sf"/>
</dbReference>
<evidence type="ECO:0000313" key="14">
    <source>
        <dbReference type="Proteomes" id="UP000613177"/>
    </source>
</evidence>
<feature type="transmembrane region" description="Helical" evidence="8">
    <location>
        <begin position="181"/>
        <end position="199"/>
    </location>
</feature>
<feature type="domain" description="Alpha-ketoglutarate-dependent dioxygenase AlkB-like" evidence="12">
    <location>
        <begin position="805"/>
        <end position="988"/>
    </location>
</feature>
<evidence type="ECO:0000256" key="2">
    <source>
        <dbReference type="ARBA" id="ARBA00009033"/>
    </source>
</evidence>
<dbReference type="GO" id="GO:0005886">
    <property type="term" value="C:plasma membrane"/>
    <property type="evidence" value="ECO:0007669"/>
    <property type="project" value="UniProtKB-SubCell"/>
</dbReference>
<evidence type="ECO:0000256" key="3">
    <source>
        <dbReference type="ARBA" id="ARBA00022475"/>
    </source>
</evidence>
<dbReference type="InterPro" id="IPR002668">
    <property type="entry name" value="CNT_N_dom"/>
</dbReference>
<feature type="transmembrane region" description="Helical" evidence="8">
    <location>
        <begin position="206"/>
        <end position="224"/>
    </location>
</feature>
<feature type="domain" description="Concentrative nucleoside transporter C-terminal" evidence="10">
    <location>
        <begin position="370"/>
        <end position="577"/>
    </location>
</feature>
<feature type="transmembrane region" description="Helical" evidence="8">
    <location>
        <begin position="265"/>
        <end position="287"/>
    </location>
</feature>
<dbReference type="Gene3D" id="2.60.120.590">
    <property type="entry name" value="Alpha-ketoglutarate-dependent dioxygenase AlkB-like"/>
    <property type="match status" value="1"/>
</dbReference>
<keyword evidence="6 8" id="KW-0472">Membrane</keyword>
<keyword evidence="5 8" id="KW-1133">Transmembrane helix</keyword>
<evidence type="ECO:0000259" key="12">
    <source>
        <dbReference type="Pfam" id="PF13532"/>
    </source>
</evidence>
<evidence type="ECO:0000259" key="10">
    <source>
        <dbReference type="Pfam" id="PF07662"/>
    </source>
</evidence>
<feature type="region of interest" description="Disordered" evidence="7">
    <location>
        <begin position="741"/>
        <end position="772"/>
    </location>
</feature>
<feature type="domain" description="Nucleoside transporter/FeoB GTPase Gate" evidence="11">
    <location>
        <begin position="267"/>
        <end position="364"/>
    </location>
</feature>
<evidence type="ECO:0000256" key="4">
    <source>
        <dbReference type="ARBA" id="ARBA00022692"/>
    </source>
</evidence>
<sequence>MDQVNSTLPVTSPVSTEKHNSDVKRTDSSSSEQAYMFDKMTKVEEATYEANESQDNKSSMKARPSFYQKYRKYIHLVMWLCYTAFLCAAYALQIPKGYSQELLILGLIYVYFTLFLFFCYVPTTIITKPWGYCIDTISDFICSRLAPKKRSILYAILVSIIIIATIFSFPEKEESPRLRRLISLLGLYSFLAFTFAASVHRRHVKWNTISSAILIQFLLALFVFRSSVGHDIFNWIANFAEGFLHNAWYGAQFVFGDAAANSGVFAINVFPAIIFFASTVQILYYIGAIQWLLRKMSVICIKVLGITGAESIVAIASPFLGQSENALLIEPLIKDLTKSEIHQILTCGFATISGSVLYGYIAMGVSGQALLTSCIMSIPCSIAVSKLRYPETEESMTKNGTDVLDHAAGESANILHAAGKGAEVGIHIVFLIMANLISLLAILYAANSLLTWIGDFLNIQNLTLQFITGYIFVPVAWLIGADNADLVIVGRLLATKIWANEFVAYQDLTTTYKGVLSARSELVTVYALCGFANLSSIGIQVGVLGALAPKRAGEISQLAISAFICGAMSTWISASIAEKMEPTFKSRRQQKIWAREKREAEKKKQDAKTYVNQSPFRYCERNFKSKVGVPDFTNVIDFNHLQSNTNQHNIVHVQLTDDLRNISTVFGQSDQPCREAYVLKNMPGLIIIPNAFTPEAQRALIKKCLAEYPRPPNTSNLDTHYVTPESGLWSLYERQEAGHLKPTDPEYFVPKRTDEDSDSATYSDSEEEKKQPVTACSVDFKPVIADPKPDPLPAPGVPLLPPDEMVRKLRWITLGYQYHWPTKTYHLDRRYPFPEYVSDLTKAVVTAVENIGYDNGDGQAWLNQYKGSDFDAEAGVINYYQYRDTLMGHVDRSELNMEAPLVSLSLGHSCIYLIGGETRETEPLSLYLRSGDIIVMTGPCRKAFHGVPLILENTLPDYLSNKNAYSDSPDWKIFGDYMSTSRINLNIRQVYPKGQR</sequence>
<name>A0A8H7SMF6_9FUNG</name>
<dbReference type="GO" id="GO:0005337">
    <property type="term" value="F:nucleoside transmembrane transporter activity"/>
    <property type="evidence" value="ECO:0007669"/>
    <property type="project" value="InterPro"/>
</dbReference>
<feature type="transmembrane region" description="Helical" evidence="8">
    <location>
        <begin position="341"/>
        <end position="362"/>
    </location>
</feature>
<dbReference type="EMBL" id="JAEPRE010000190">
    <property type="protein sequence ID" value="KAG2230653.1"/>
    <property type="molecule type" value="Genomic_DNA"/>
</dbReference>
<feature type="transmembrane region" description="Helical" evidence="8">
    <location>
        <begin position="462"/>
        <end position="480"/>
    </location>
</feature>
<evidence type="ECO:0000259" key="9">
    <source>
        <dbReference type="Pfam" id="PF01773"/>
    </source>
</evidence>
<dbReference type="Pfam" id="PF07670">
    <property type="entry name" value="Gate"/>
    <property type="match status" value="1"/>
</dbReference>
<evidence type="ECO:0000313" key="13">
    <source>
        <dbReference type="EMBL" id="KAG2230653.1"/>
    </source>
</evidence>
<keyword evidence="14" id="KW-1185">Reference proteome</keyword>
<dbReference type="Pfam" id="PF07662">
    <property type="entry name" value="Nucleos_tra2_C"/>
    <property type="match status" value="1"/>
</dbReference>
<evidence type="ECO:0000256" key="5">
    <source>
        <dbReference type="ARBA" id="ARBA00022989"/>
    </source>
</evidence>
<keyword evidence="3" id="KW-1003">Cell membrane</keyword>
<evidence type="ECO:0008006" key="15">
    <source>
        <dbReference type="Google" id="ProtNLM"/>
    </source>
</evidence>
<keyword evidence="4 8" id="KW-0812">Transmembrane</keyword>
<gene>
    <name evidence="13" type="ORF">INT48_005609</name>
</gene>
<dbReference type="InterPro" id="IPR008276">
    <property type="entry name" value="C_nuclsd_transpt"/>
</dbReference>
<feature type="transmembrane region" description="Helical" evidence="8">
    <location>
        <begin position="103"/>
        <end position="121"/>
    </location>
</feature>
<feature type="compositionally biased region" description="Basic and acidic residues" evidence="7">
    <location>
        <begin position="741"/>
        <end position="754"/>
    </location>
</feature>